<dbReference type="AlphaFoldDB" id="A0A9Q0IH05"/>
<dbReference type="Proteomes" id="UP001148018">
    <property type="component" value="Unassembled WGS sequence"/>
</dbReference>
<gene>
    <name evidence="2" type="ORF">NHX12_001160</name>
</gene>
<reference evidence="2" key="1">
    <citation type="submission" date="2022-07" db="EMBL/GenBank/DDBJ databases">
        <title>Chromosome-level genome of Muraenolepis orangiensis.</title>
        <authorList>
            <person name="Kim J."/>
        </authorList>
    </citation>
    <scope>NUCLEOTIDE SEQUENCE</scope>
    <source>
        <strain evidence="2">KU_S4_2022</strain>
        <tissue evidence="2">Muscle</tissue>
    </source>
</reference>
<feature type="compositionally biased region" description="Basic and acidic residues" evidence="1">
    <location>
        <begin position="150"/>
        <end position="160"/>
    </location>
</feature>
<name>A0A9Q0IH05_9TELE</name>
<sequence length="183" mass="19519">MSSDGGHIPRHARDPATNPAGMGVIIDRIRTHYLRPPRSLLAPGAVATAMPLAKRREDEVSVGSTPLAKQPSNQASDYASSPVKTKTVTGTQAHTHTHTHTHTYTCALTLSHTLSPYIMECGIPQIQCIAITPLPPPGDCDCSQDPQSGEPEKGRTEMKRGGLTQPRIEAAEGRACALQCNVP</sequence>
<dbReference type="EMBL" id="JANIIK010000109">
    <property type="protein sequence ID" value="KAJ3597643.1"/>
    <property type="molecule type" value="Genomic_DNA"/>
</dbReference>
<evidence type="ECO:0000313" key="3">
    <source>
        <dbReference type="Proteomes" id="UP001148018"/>
    </source>
</evidence>
<comment type="caution">
    <text evidence="2">The sequence shown here is derived from an EMBL/GenBank/DDBJ whole genome shotgun (WGS) entry which is preliminary data.</text>
</comment>
<evidence type="ECO:0000313" key="2">
    <source>
        <dbReference type="EMBL" id="KAJ3597643.1"/>
    </source>
</evidence>
<feature type="region of interest" description="Disordered" evidence="1">
    <location>
        <begin position="1"/>
        <end position="20"/>
    </location>
</feature>
<feature type="compositionally biased region" description="Polar residues" evidence="1">
    <location>
        <begin position="70"/>
        <end position="82"/>
    </location>
</feature>
<dbReference type="OrthoDB" id="8962145at2759"/>
<feature type="region of interest" description="Disordered" evidence="1">
    <location>
        <begin position="139"/>
        <end position="165"/>
    </location>
</feature>
<accession>A0A9Q0IH05</accession>
<keyword evidence="3" id="KW-1185">Reference proteome</keyword>
<evidence type="ECO:0000256" key="1">
    <source>
        <dbReference type="SAM" id="MobiDB-lite"/>
    </source>
</evidence>
<proteinExistence type="predicted"/>
<protein>
    <submittedName>
        <fullName evidence="2">Uncharacterized protein</fullName>
    </submittedName>
</protein>
<feature type="region of interest" description="Disordered" evidence="1">
    <location>
        <begin position="57"/>
        <end position="82"/>
    </location>
</feature>
<organism evidence="2 3">
    <name type="scientific">Muraenolepis orangiensis</name>
    <name type="common">Patagonian moray cod</name>
    <dbReference type="NCBI Taxonomy" id="630683"/>
    <lineage>
        <taxon>Eukaryota</taxon>
        <taxon>Metazoa</taxon>
        <taxon>Chordata</taxon>
        <taxon>Craniata</taxon>
        <taxon>Vertebrata</taxon>
        <taxon>Euteleostomi</taxon>
        <taxon>Actinopterygii</taxon>
        <taxon>Neopterygii</taxon>
        <taxon>Teleostei</taxon>
        <taxon>Neoteleostei</taxon>
        <taxon>Acanthomorphata</taxon>
        <taxon>Zeiogadaria</taxon>
        <taxon>Gadariae</taxon>
        <taxon>Gadiformes</taxon>
        <taxon>Muraenolepidoidei</taxon>
        <taxon>Muraenolepididae</taxon>
        <taxon>Muraenolepis</taxon>
    </lineage>
</organism>